<dbReference type="GO" id="GO:0006633">
    <property type="term" value="P:fatty acid biosynthetic process"/>
    <property type="evidence" value="ECO:0007669"/>
    <property type="project" value="UniProtKB-KW"/>
</dbReference>
<accession>A0A0W8G2R6</accession>
<keyword evidence="3" id="KW-0444">Lipid biosynthesis</keyword>
<dbReference type="InterPro" id="IPR014358">
    <property type="entry name" value="Enoyl-ACP_Rdtase_NADH"/>
</dbReference>
<dbReference type="Gene3D" id="3.40.50.720">
    <property type="entry name" value="NAD(P)-binding Rossmann-like Domain"/>
    <property type="match status" value="1"/>
</dbReference>
<sequence>MKLLEGKKALVFGVVNERSIAYGIAKCFVEHGASLGLSYAAEPILKRITPIAEELGADFVLPCNVSSDEEIARAAAFVKDKWDHVDILVHSIAFARREDLAGRFIDTSREGFSIALDVSAYSLVALCRAFEDQFSKAASVITLSYYGAGKVVANYNAMGVAKSALESSVRYLAVDLGARGVRVNAISAGPVKTMAASAISGFKTILERIEEKSPMRRNITIEDVGKCALYLASDLSSGTTGDVVFVDSGYNIMGV</sequence>
<dbReference type="GO" id="GO:0004318">
    <property type="term" value="F:enoyl-[acyl-carrier-protein] reductase (NADH) activity"/>
    <property type="evidence" value="ECO:0007669"/>
    <property type="project" value="UniProtKB-EC"/>
</dbReference>
<dbReference type="PIRSF" id="PIRSF000094">
    <property type="entry name" value="Enoyl-ACP_rdct"/>
    <property type="match status" value="1"/>
</dbReference>
<comment type="caution">
    <text evidence="9">The sequence shown here is derived from an EMBL/GenBank/DDBJ whole genome shotgun (WGS) entry which is preliminary data.</text>
</comment>
<dbReference type="InterPro" id="IPR002347">
    <property type="entry name" value="SDR_fam"/>
</dbReference>
<protein>
    <submittedName>
        <fullName evidence="9">Enoyl-acp reductase</fullName>
        <ecNumber evidence="9">1.3.1.9</ecNumber>
    </submittedName>
</protein>
<evidence type="ECO:0000256" key="4">
    <source>
        <dbReference type="ARBA" id="ARBA00022832"/>
    </source>
</evidence>
<keyword evidence="6" id="KW-0520">NAD</keyword>
<organism evidence="9">
    <name type="scientific">hydrocarbon metagenome</name>
    <dbReference type="NCBI Taxonomy" id="938273"/>
    <lineage>
        <taxon>unclassified sequences</taxon>
        <taxon>metagenomes</taxon>
        <taxon>ecological metagenomes</taxon>
    </lineage>
</organism>
<dbReference type="EMBL" id="LNQE01000331">
    <property type="protein sequence ID" value="KUG27429.1"/>
    <property type="molecule type" value="Genomic_DNA"/>
</dbReference>
<comment type="pathway">
    <text evidence="1">Lipid metabolism; fatty acid biosynthesis.</text>
</comment>
<evidence type="ECO:0000256" key="3">
    <source>
        <dbReference type="ARBA" id="ARBA00022516"/>
    </source>
</evidence>
<keyword evidence="7" id="KW-0443">Lipid metabolism</keyword>
<evidence type="ECO:0000256" key="8">
    <source>
        <dbReference type="ARBA" id="ARBA00023160"/>
    </source>
</evidence>
<gene>
    <name evidence="9" type="ORF">ASZ90_002748</name>
</gene>
<evidence type="ECO:0000256" key="2">
    <source>
        <dbReference type="ARBA" id="ARBA00009233"/>
    </source>
</evidence>
<dbReference type="Pfam" id="PF13561">
    <property type="entry name" value="adh_short_C2"/>
    <property type="match status" value="1"/>
</dbReference>
<dbReference type="CDD" id="cd05372">
    <property type="entry name" value="ENR_SDR"/>
    <property type="match status" value="1"/>
</dbReference>
<dbReference type="EC" id="1.3.1.9" evidence="9"/>
<evidence type="ECO:0000256" key="6">
    <source>
        <dbReference type="ARBA" id="ARBA00023027"/>
    </source>
</evidence>
<proteinExistence type="inferred from homology"/>
<evidence type="ECO:0000256" key="7">
    <source>
        <dbReference type="ARBA" id="ARBA00023098"/>
    </source>
</evidence>
<keyword evidence="8" id="KW-0275">Fatty acid biosynthesis</keyword>
<comment type="similarity">
    <text evidence="2">Belongs to the short-chain dehydrogenases/reductases (SDR) family. FabI subfamily.</text>
</comment>
<dbReference type="InterPro" id="IPR036291">
    <property type="entry name" value="NAD(P)-bd_dom_sf"/>
</dbReference>
<evidence type="ECO:0000256" key="5">
    <source>
        <dbReference type="ARBA" id="ARBA00023002"/>
    </source>
</evidence>
<dbReference type="PANTHER" id="PTHR43159:SF2">
    <property type="entry name" value="ENOYL-[ACYL-CARRIER-PROTEIN] REDUCTASE [NADH], CHLOROPLASTIC"/>
    <property type="match status" value="1"/>
</dbReference>
<dbReference type="SUPFAM" id="SSF51735">
    <property type="entry name" value="NAD(P)-binding Rossmann-fold domains"/>
    <property type="match status" value="1"/>
</dbReference>
<evidence type="ECO:0000256" key="1">
    <source>
        <dbReference type="ARBA" id="ARBA00005194"/>
    </source>
</evidence>
<keyword evidence="4" id="KW-0276">Fatty acid metabolism</keyword>
<dbReference type="FunFam" id="3.40.50.720:FF:000054">
    <property type="entry name" value="Enoyl-[acyl-carrier-protein] reductase [NADH]"/>
    <property type="match status" value="1"/>
</dbReference>
<dbReference type="FunFam" id="1.10.8.400:FF:000001">
    <property type="entry name" value="Enoyl-[acyl-carrier-protein] reductase [NADH]"/>
    <property type="match status" value="1"/>
</dbReference>
<reference evidence="9" key="1">
    <citation type="journal article" date="2015" name="Proc. Natl. Acad. Sci. U.S.A.">
        <title>Networks of energetic and metabolic interactions define dynamics in microbial communities.</title>
        <authorList>
            <person name="Embree M."/>
            <person name="Liu J.K."/>
            <person name="Al-Bassam M.M."/>
            <person name="Zengler K."/>
        </authorList>
    </citation>
    <scope>NUCLEOTIDE SEQUENCE</scope>
</reference>
<dbReference type="PANTHER" id="PTHR43159">
    <property type="entry name" value="ENOYL-[ACYL-CARRIER-PROTEIN] REDUCTASE"/>
    <property type="match status" value="1"/>
</dbReference>
<dbReference type="Gene3D" id="1.10.8.400">
    <property type="entry name" value="Enoyl acyl carrier protein reductase"/>
    <property type="match status" value="1"/>
</dbReference>
<evidence type="ECO:0000313" key="9">
    <source>
        <dbReference type="EMBL" id="KUG27429.1"/>
    </source>
</evidence>
<dbReference type="AlphaFoldDB" id="A0A0W8G2R6"/>
<dbReference type="PRINTS" id="PR00081">
    <property type="entry name" value="GDHRDH"/>
</dbReference>
<name>A0A0W8G2R6_9ZZZZ</name>
<keyword evidence="5 9" id="KW-0560">Oxidoreductase</keyword>